<name>A0A3B0TPA4_9ZZZZ</name>
<feature type="non-terminal residue" evidence="1">
    <location>
        <position position="215"/>
    </location>
</feature>
<dbReference type="AlphaFoldDB" id="A0A3B0TPA4"/>
<sequence length="215" mass="22973">MAYPPYRSDRRSKTRRWLLIASSLAVIIALIAVVASRQTEQRSTVEFFSAAEEVSGIHEVSSVAFGEILASIGVVTRQDLTRRLEAVVDAAAEADALMAVDVPSSIGSSYGTLVTATASWLDGAQEAKRVILGIMDGEIVDTAVAELQASLDQLRVGDAAYALFKESLVDTPDGADLPDFSSIAYIAPTDADPLRFSATNLVLRIQAAYSLSPHR</sequence>
<protein>
    <submittedName>
        <fullName evidence="1">Uncharacterized protein</fullName>
    </submittedName>
</protein>
<proteinExistence type="predicted"/>
<gene>
    <name evidence="1" type="ORF">MNBD_ACTINO01-947</name>
</gene>
<evidence type="ECO:0000313" key="1">
    <source>
        <dbReference type="EMBL" id="VAW08896.1"/>
    </source>
</evidence>
<dbReference type="EMBL" id="UOEI01000650">
    <property type="protein sequence ID" value="VAW08896.1"/>
    <property type="molecule type" value="Genomic_DNA"/>
</dbReference>
<accession>A0A3B0TPA4</accession>
<organism evidence="1">
    <name type="scientific">hydrothermal vent metagenome</name>
    <dbReference type="NCBI Taxonomy" id="652676"/>
    <lineage>
        <taxon>unclassified sequences</taxon>
        <taxon>metagenomes</taxon>
        <taxon>ecological metagenomes</taxon>
    </lineage>
</organism>
<reference evidence="1" key="1">
    <citation type="submission" date="2018-06" db="EMBL/GenBank/DDBJ databases">
        <authorList>
            <person name="Zhirakovskaya E."/>
        </authorList>
    </citation>
    <scope>NUCLEOTIDE SEQUENCE</scope>
</reference>